<dbReference type="PANTHER" id="PTHR33515:SF1">
    <property type="entry name" value="RIBOSOME-BINDING FACTOR A, CHLOROPLASTIC-RELATED"/>
    <property type="match status" value="1"/>
</dbReference>
<dbReference type="InterPro" id="IPR020053">
    <property type="entry name" value="Ribosome-bd_factorA_CS"/>
</dbReference>
<dbReference type="InterPro" id="IPR000238">
    <property type="entry name" value="RbfA"/>
</dbReference>
<organism evidence="3 6">
    <name type="scientific">Fervidobacterium pennivorans</name>
    <dbReference type="NCBI Taxonomy" id="93466"/>
    <lineage>
        <taxon>Bacteria</taxon>
        <taxon>Thermotogati</taxon>
        <taxon>Thermotogota</taxon>
        <taxon>Thermotogae</taxon>
        <taxon>Thermotogales</taxon>
        <taxon>Fervidobacteriaceae</taxon>
        <taxon>Fervidobacterium</taxon>
    </lineage>
</organism>
<dbReference type="EMBL" id="DSZT01000027">
    <property type="protein sequence ID" value="HGU41462.1"/>
    <property type="molecule type" value="Genomic_DNA"/>
</dbReference>
<dbReference type="SUPFAM" id="SSF89919">
    <property type="entry name" value="Ribosome-binding factor A, RbfA"/>
    <property type="match status" value="1"/>
</dbReference>
<dbReference type="PROSITE" id="PS01319">
    <property type="entry name" value="RBFA"/>
    <property type="match status" value="1"/>
</dbReference>
<dbReference type="InterPro" id="IPR023799">
    <property type="entry name" value="RbfA_dom_sf"/>
</dbReference>
<dbReference type="Pfam" id="PF02033">
    <property type="entry name" value="RBFA"/>
    <property type="match status" value="1"/>
</dbReference>
<dbReference type="GO" id="GO:0030490">
    <property type="term" value="P:maturation of SSU-rRNA"/>
    <property type="evidence" value="ECO:0007669"/>
    <property type="project" value="UniProtKB-UniRule"/>
</dbReference>
<protein>
    <recommendedName>
        <fullName evidence="2">Ribosome-binding factor A</fullName>
    </recommendedName>
</protein>
<dbReference type="PANTHER" id="PTHR33515">
    <property type="entry name" value="RIBOSOME-BINDING FACTOR A, CHLOROPLASTIC-RELATED"/>
    <property type="match status" value="1"/>
</dbReference>
<sequence length="125" mass="14780">MKQEYKLKMLESELRKVLAEALMEMKDPYIDTVRSLITFSRVEVSKDKRYADIFVSVLGDENKRKEVVEYLESKKGYFRTYVAKNIRMYVAPELRFKEDKGIEATVRIAQLLDSIKEKEKSDDNK</sequence>
<comment type="subcellular location">
    <subcellularLocation>
        <location evidence="2">Cytoplasm</location>
    </subcellularLocation>
</comment>
<name>A0A172T1C0_FERPE</name>
<proteinExistence type="inferred from homology"/>
<reference evidence="4" key="2">
    <citation type="journal article" date="2020" name="mSystems">
        <title>Genome- and Community-Level Interaction Insights into Carbon Utilization and Element Cycling Functions of Hydrothermarchaeota in Hydrothermal Sediment.</title>
        <authorList>
            <person name="Zhou Z."/>
            <person name="Liu Y."/>
            <person name="Xu W."/>
            <person name="Pan J."/>
            <person name="Luo Z.H."/>
            <person name="Li M."/>
        </authorList>
    </citation>
    <scope>NUCLEOTIDE SEQUENCE [LARGE SCALE GENOMIC DNA]</scope>
    <source>
        <strain evidence="5">SpSt-604</strain>
        <strain evidence="4">SpSt-640</strain>
    </source>
</reference>
<evidence type="ECO:0000313" key="4">
    <source>
        <dbReference type="EMBL" id="HGQ77936.1"/>
    </source>
</evidence>
<dbReference type="Proteomes" id="UP000077096">
    <property type="component" value="Chromosome"/>
</dbReference>
<keyword evidence="1 2" id="KW-0690">Ribosome biogenesis</keyword>
<dbReference type="AlphaFoldDB" id="A0A172T1C0"/>
<dbReference type="NCBIfam" id="TIGR00082">
    <property type="entry name" value="rbfA"/>
    <property type="match status" value="1"/>
</dbReference>
<evidence type="ECO:0000313" key="3">
    <source>
        <dbReference type="EMBL" id="ANE40795.1"/>
    </source>
</evidence>
<keyword evidence="2" id="KW-0963">Cytoplasm</keyword>
<dbReference type="PATRIC" id="fig|93466.3.peg.292"/>
<dbReference type="EMBL" id="DTBH01000177">
    <property type="protein sequence ID" value="HGQ77936.1"/>
    <property type="molecule type" value="Genomic_DNA"/>
</dbReference>
<dbReference type="KEGG" id="fng:JM64_01270"/>
<dbReference type="Gene3D" id="3.30.300.20">
    <property type="match status" value="1"/>
</dbReference>
<accession>A0A172T1C0</accession>
<evidence type="ECO:0000313" key="6">
    <source>
        <dbReference type="Proteomes" id="UP000077096"/>
    </source>
</evidence>
<evidence type="ECO:0000313" key="5">
    <source>
        <dbReference type="EMBL" id="HGU41462.1"/>
    </source>
</evidence>
<dbReference type="EMBL" id="CP011393">
    <property type="protein sequence ID" value="ANE40795.1"/>
    <property type="molecule type" value="Genomic_DNA"/>
</dbReference>
<evidence type="ECO:0000256" key="2">
    <source>
        <dbReference type="HAMAP-Rule" id="MF_00003"/>
    </source>
</evidence>
<dbReference type="HAMAP" id="MF_00003">
    <property type="entry name" value="RbfA"/>
    <property type="match status" value="1"/>
</dbReference>
<dbReference type="GO" id="GO:0005829">
    <property type="term" value="C:cytosol"/>
    <property type="evidence" value="ECO:0007669"/>
    <property type="project" value="TreeGrafter"/>
</dbReference>
<dbReference type="OrthoDB" id="46605at2"/>
<reference evidence="3 6" key="1">
    <citation type="submission" date="2014-08" db="EMBL/GenBank/DDBJ databases">
        <title>Fervidobacterium pennivorans DYC genome.</title>
        <authorList>
            <person name="Wushke S."/>
        </authorList>
    </citation>
    <scope>NUCLEOTIDE SEQUENCE [LARGE SCALE GENOMIC DNA]</scope>
    <source>
        <strain evidence="3 6">DYC</strain>
    </source>
</reference>
<dbReference type="InterPro" id="IPR015946">
    <property type="entry name" value="KH_dom-like_a/b"/>
</dbReference>
<dbReference type="GO" id="GO:0043024">
    <property type="term" value="F:ribosomal small subunit binding"/>
    <property type="evidence" value="ECO:0007669"/>
    <property type="project" value="TreeGrafter"/>
</dbReference>
<comment type="subunit">
    <text evidence="2">Monomer. Binds 30S ribosomal subunits, but not 50S ribosomal subunits or 70S ribosomes.</text>
</comment>
<evidence type="ECO:0000256" key="1">
    <source>
        <dbReference type="ARBA" id="ARBA00022517"/>
    </source>
</evidence>
<gene>
    <name evidence="2 4" type="primary">rbfA</name>
    <name evidence="5" type="ORF">ENT72_00835</name>
    <name evidence="4" type="ORF">ENU12_08600</name>
    <name evidence="3" type="ORF">JM64_01270</name>
</gene>
<comment type="similarity">
    <text evidence="2">Belongs to the RbfA family.</text>
</comment>
<comment type="function">
    <text evidence="2">One of several proteins that assist in the late maturation steps of the functional core of the 30S ribosomal subunit. Associates with free 30S ribosomal subunits (but not with 30S subunits that are part of 70S ribosomes or polysomes). Required for efficient processing of 16S rRNA. May interact with the 5'-terminal helix region of 16S rRNA.</text>
</comment>